<name>A0ABX8B740_9BACT</name>
<feature type="region of interest" description="Disordered" evidence="1">
    <location>
        <begin position="175"/>
        <end position="194"/>
    </location>
</feature>
<reference evidence="3 4" key="1">
    <citation type="submission" date="2021-03" db="EMBL/GenBank/DDBJ databases">
        <title>Genomic and phenotypic characterization of Chloracidobacterium isolates provides evidence for multiple species.</title>
        <authorList>
            <person name="Saini M.K."/>
            <person name="Costas A.M.G."/>
            <person name="Tank M."/>
            <person name="Bryant D.A."/>
        </authorList>
    </citation>
    <scope>NUCLEOTIDE SEQUENCE [LARGE SCALE GENOMIC DNA]</scope>
    <source>
        <strain evidence="3 4">BV2-C</strain>
    </source>
</reference>
<organism evidence="3 4">
    <name type="scientific">Chloracidobacterium validum</name>
    <dbReference type="NCBI Taxonomy" id="2821543"/>
    <lineage>
        <taxon>Bacteria</taxon>
        <taxon>Pseudomonadati</taxon>
        <taxon>Acidobacteriota</taxon>
        <taxon>Terriglobia</taxon>
        <taxon>Terriglobales</taxon>
        <taxon>Acidobacteriaceae</taxon>
        <taxon>Chloracidobacterium</taxon>
    </lineage>
</organism>
<sequence>MRISGYSRLRTTTARLIGWRRRRRRPERGYLLLFFIFALAAMMIVLTLTADTREAERQREREAEFIARGCAVARAIARYNNAGRIAPLNPGTPFPLKLRDLTKEVNINGLRMRLLRPSAINDPFTGREWRVVRIGDPLVRRYLERWSAFTGQPVPANYVALTASVLNQGGFGGNFDPLGGASEPGEDDDDDGFASPRPIVGVVGRLPKPAFTALFGEDVTYDEWLFMYGPIVTRPDGIVIGGTPCERPILPPP</sequence>
<keyword evidence="2" id="KW-0812">Transmembrane</keyword>
<accession>A0ABX8B740</accession>
<protein>
    <recommendedName>
        <fullName evidence="5">Type II secretory pathway, pseudopilin PulG</fullName>
    </recommendedName>
</protein>
<dbReference type="Proteomes" id="UP000676506">
    <property type="component" value="Chromosome 1"/>
</dbReference>
<gene>
    <name evidence="3" type="ORF">J8C06_07745</name>
</gene>
<keyword evidence="2" id="KW-1133">Transmembrane helix</keyword>
<evidence type="ECO:0000313" key="4">
    <source>
        <dbReference type="Proteomes" id="UP000676506"/>
    </source>
</evidence>
<keyword evidence="4" id="KW-1185">Reference proteome</keyword>
<proteinExistence type="predicted"/>
<feature type="transmembrane region" description="Helical" evidence="2">
    <location>
        <begin position="30"/>
        <end position="50"/>
    </location>
</feature>
<keyword evidence="2" id="KW-0472">Membrane</keyword>
<evidence type="ECO:0000313" key="3">
    <source>
        <dbReference type="EMBL" id="QUW02252.1"/>
    </source>
</evidence>
<dbReference type="EMBL" id="CP072648">
    <property type="protein sequence ID" value="QUW02252.1"/>
    <property type="molecule type" value="Genomic_DNA"/>
</dbReference>
<evidence type="ECO:0008006" key="5">
    <source>
        <dbReference type="Google" id="ProtNLM"/>
    </source>
</evidence>
<evidence type="ECO:0000256" key="1">
    <source>
        <dbReference type="SAM" id="MobiDB-lite"/>
    </source>
</evidence>
<dbReference type="RefSeq" id="WP_211428142.1">
    <property type="nucleotide sequence ID" value="NZ_CP072648.1"/>
</dbReference>
<evidence type="ECO:0000256" key="2">
    <source>
        <dbReference type="SAM" id="Phobius"/>
    </source>
</evidence>